<geneLocation type="plasmid" evidence="8">
    <name>megaplasmid Rsp</name>
</geneLocation>
<feature type="transmembrane region" description="Helical" evidence="6">
    <location>
        <begin position="147"/>
        <end position="171"/>
    </location>
</feature>
<evidence type="ECO:0000256" key="3">
    <source>
        <dbReference type="ARBA" id="ARBA00022692"/>
    </source>
</evidence>
<proteinExistence type="predicted"/>
<feature type="transmembrane region" description="Helical" evidence="6">
    <location>
        <begin position="295"/>
        <end position="313"/>
    </location>
</feature>
<feature type="transmembrane region" description="Helical" evidence="6">
    <location>
        <begin position="267"/>
        <end position="288"/>
    </location>
</feature>
<keyword evidence="8" id="KW-1185">Reference proteome</keyword>
<evidence type="ECO:0000256" key="1">
    <source>
        <dbReference type="ARBA" id="ARBA00004651"/>
    </source>
</evidence>
<feature type="transmembrane region" description="Helical" evidence="6">
    <location>
        <begin position="88"/>
        <end position="104"/>
    </location>
</feature>
<dbReference type="InterPro" id="IPR011701">
    <property type="entry name" value="MFS"/>
</dbReference>
<dbReference type="PANTHER" id="PTHR23513:SF11">
    <property type="entry name" value="STAPHYLOFERRIN A TRANSPORTER"/>
    <property type="match status" value="1"/>
</dbReference>
<feature type="transmembrane region" description="Helical" evidence="6">
    <location>
        <begin position="21"/>
        <end position="48"/>
    </location>
</feature>
<dbReference type="HOGENOM" id="CLU_675926_0_0_4"/>
<feature type="transmembrane region" description="Helical" evidence="6">
    <location>
        <begin position="354"/>
        <end position="378"/>
    </location>
</feature>
<dbReference type="Proteomes" id="UP000001436">
    <property type="component" value="Plasmid pGMI1000MP"/>
</dbReference>
<dbReference type="EnsemblBacteria" id="CAD18636">
    <property type="protein sequence ID" value="CAD18636"/>
    <property type="gene ID" value="RSp1485"/>
</dbReference>
<evidence type="ECO:0000256" key="4">
    <source>
        <dbReference type="ARBA" id="ARBA00022989"/>
    </source>
</evidence>
<feature type="transmembrane region" description="Helical" evidence="6">
    <location>
        <begin position="384"/>
        <end position="406"/>
    </location>
</feature>
<keyword evidence="3 6" id="KW-0812">Transmembrane</keyword>
<accession>Q8XQ01</accession>
<reference evidence="7 8" key="1">
    <citation type="journal article" date="2002" name="Nature">
        <title>Genome sequence of the plant pathogen Ralstonia solanacearum.</title>
        <authorList>
            <person name="Salanoubat M."/>
            <person name="Genin S."/>
            <person name="Artiguenave F."/>
            <person name="Gouzy J."/>
            <person name="Mangenot S."/>
            <person name="Arlat M."/>
            <person name="Billault A."/>
            <person name="Brottier P."/>
            <person name="Camus J.C."/>
            <person name="Cattolico L."/>
            <person name="Chandler M."/>
            <person name="Choisne N."/>
            <person name="Claudel-Renard C."/>
            <person name="Cunnac S."/>
            <person name="Demange N."/>
            <person name="Gaspin C."/>
            <person name="Lavie M."/>
            <person name="Moisan A."/>
            <person name="Robert C."/>
            <person name="Saurin W."/>
            <person name="Schiex T."/>
            <person name="Siguier P."/>
            <person name="Thebault P."/>
            <person name="Whalen M."/>
            <person name="Wincker P."/>
            <person name="Levy M."/>
            <person name="Weissenbach J."/>
            <person name="Boucher C.A."/>
        </authorList>
    </citation>
    <scope>NUCLEOTIDE SEQUENCE [LARGE SCALE GENOMIC DNA]</scope>
    <source>
        <strain evidence="8">ATCC BAA-1114 / GMI1000</strain>
    </source>
</reference>
<dbReference type="KEGG" id="rso:RSp1485"/>
<dbReference type="eggNOG" id="ENOG502ZBYR">
    <property type="taxonomic scope" value="Bacteria"/>
</dbReference>
<dbReference type="GO" id="GO:0005886">
    <property type="term" value="C:plasma membrane"/>
    <property type="evidence" value="ECO:0007669"/>
    <property type="project" value="UniProtKB-SubCell"/>
</dbReference>
<dbReference type="EMBL" id="AL646053">
    <property type="protein sequence ID" value="CAD18636.1"/>
    <property type="molecule type" value="Genomic_DNA"/>
</dbReference>
<name>Q8XQ01_RALN1</name>
<feature type="transmembrane region" description="Helical" evidence="6">
    <location>
        <begin position="60"/>
        <end position="81"/>
    </location>
</feature>
<dbReference type="SUPFAM" id="SSF103473">
    <property type="entry name" value="MFS general substrate transporter"/>
    <property type="match status" value="1"/>
</dbReference>
<evidence type="ECO:0000256" key="5">
    <source>
        <dbReference type="ARBA" id="ARBA00023136"/>
    </source>
</evidence>
<protein>
    <submittedName>
        <fullName evidence="7">Probable transmembrane protein</fullName>
    </submittedName>
</protein>
<evidence type="ECO:0000313" key="7">
    <source>
        <dbReference type="EMBL" id="CAD18636.1"/>
    </source>
</evidence>
<keyword evidence="2" id="KW-1003">Cell membrane</keyword>
<feature type="transmembrane region" description="Helical" evidence="6">
    <location>
        <begin position="325"/>
        <end position="342"/>
    </location>
</feature>
<keyword evidence="4 6" id="KW-1133">Transmembrane helix</keyword>
<feature type="transmembrane region" description="Helical" evidence="6">
    <location>
        <begin position="235"/>
        <end position="255"/>
    </location>
</feature>
<organism evidence="7 8">
    <name type="scientific">Ralstonia nicotianae (strain ATCC BAA-1114 / GMI1000)</name>
    <name type="common">Ralstonia solanacearum</name>
    <dbReference type="NCBI Taxonomy" id="267608"/>
    <lineage>
        <taxon>Bacteria</taxon>
        <taxon>Pseudomonadati</taxon>
        <taxon>Pseudomonadota</taxon>
        <taxon>Betaproteobacteria</taxon>
        <taxon>Burkholderiales</taxon>
        <taxon>Burkholderiaceae</taxon>
        <taxon>Ralstonia</taxon>
        <taxon>Ralstonia solanacearum species complex</taxon>
    </lineage>
</organism>
<feature type="transmembrane region" description="Helical" evidence="6">
    <location>
        <begin position="110"/>
        <end position="127"/>
    </location>
</feature>
<gene>
    <name evidence="7" type="ordered locus">RSp1485</name>
</gene>
<evidence type="ECO:0000256" key="6">
    <source>
        <dbReference type="SAM" id="Phobius"/>
    </source>
</evidence>
<comment type="subcellular location">
    <subcellularLocation>
        <location evidence="1">Cell membrane</location>
        <topology evidence="1">Multi-pass membrane protein</topology>
    </subcellularLocation>
</comment>
<feature type="transmembrane region" description="Helical" evidence="6">
    <location>
        <begin position="177"/>
        <end position="197"/>
    </location>
</feature>
<sequence length="419" mass="45380">MRAARFQEHENPMSASIHPRRVSAILWTVNLSSIAASVFSYVYLSYFVYQRTGNVLLSEWVLLAPMVIPVLLCLVISRIAAAGTPRSVLMVCNTVGLGCALLCYGLLDRFIWPALVAALLIGFLDALQRVARTVAVKRYFSDADVKYAVPITLTAQFIAGGVAGVALAFYRADITPLVANAIVSTGFLLAMLAARLLPAHSKEGRAAPASAPRQRNPLSHLWQLLKQDANLRRHFFAFLIFVSIFQGFFNVSRVTLPTYVLKLSQSWVGYLQMISASSALAGALLFVWLGKRKIVLGRAASVAVSAIALLAMAGSCSLGQPVGSYVLYFVFMFAWELLFFKYQSDLVAVTPQDHMPLVATFQYAGVYLGMLVAGTLGGMLTERIGLPACAGVFALVYLVVMPLNALQGRQLARQAASAG</sequence>
<dbReference type="Pfam" id="PF07690">
    <property type="entry name" value="MFS_1"/>
    <property type="match status" value="1"/>
</dbReference>
<keyword evidence="5 6" id="KW-0472">Membrane</keyword>
<dbReference type="AlphaFoldDB" id="Q8XQ01"/>
<dbReference type="Gene3D" id="1.20.1250.20">
    <property type="entry name" value="MFS general substrate transporter like domains"/>
    <property type="match status" value="1"/>
</dbReference>
<dbReference type="InterPro" id="IPR036259">
    <property type="entry name" value="MFS_trans_sf"/>
</dbReference>
<dbReference type="GO" id="GO:0022857">
    <property type="term" value="F:transmembrane transporter activity"/>
    <property type="evidence" value="ECO:0007669"/>
    <property type="project" value="InterPro"/>
</dbReference>
<evidence type="ECO:0000313" key="8">
    <source>
        <dbReference type="Proteomes" id="UP000001436"/>
    </source>
</evidence>
<dbReference type="STRING" id="267608.RSp1485"/>
<evidence type="ECO:0000256" key="2">
    <source>
        <dbReference type="ARBA" id="ARBA00022475"/>
    </source>
</evidence>
<dbReference type="PANTHER" id="PTHR23513">
    <property type="entry name" value="INTEGRAL MEMBRANE EFFLUX PROTEIN-RELATED"/>
    <property type="match status" value="1"/>
</dbReference>